<feature type="non-terminal residue" evidence="2">
    <location>
        <position position="135"/>
    </location>
</feature>
<evidence type="ECO:0000259" key="1">
    <source>
        <dbReference type="Pfam" id="PF14534"/>
    </source>
</evidence>
<dbReference type="EMBL" id="DXDC01000475">
    <property type="protein sequence ID" value="HIY67709.1"/>
    <property type="molecule type" value="Genomic_DNA"/>
</dbReference>
<dbReference type="SUPFAM" id="SSF54427">
    <property type="entry name" value="NTF2-like"/>
    <property type="match status" value="1"/>
</dbReference>
<organism evidence="2 3">
    <name type="scientific">Candidatus Agrococcus pullicola</name>
    <dbReference type="NCBI Taxonomy" id="2838429"/>
    <lineage>
        <taxon>Bacteria</taxon>
        <taxon>Bacillati</taxon>
        <taxon>Actinomycetota</taxon>
        <taxon>Actinomycetes</taxon>
        <taxon>Micrococcales</taxon>
        <taxon>Microbacteriaceae</taxon>
        <taxon>Agrococcus</taxon>
    </lineage>
</organism>
<dbReference type="InterPro" id="IPR032710">
    <property type="entry name" value="NTF2-like_dom_sf"/>
</dbReference>
<dbReference type="InterPro" id="IPR027843">
    <property type="entry name" value="DUF4440"/>
</dbReference>
<reference evidence="2" key="2">
    <citation type="submission" date="2021-04" db="EMBL/GenBank/DDBJ databases">
        <authorList>
            <person name="Gilroy R."/>
        </authorList>
    </citation>
    <scope>NUCLEOTIDE SEQUENCE</scope>
    <source>
        <strain evidence="2">ChiGjej1B1-98</strain>
    </source>
</reference>
<comment type="caution">
    <text evidence="2">The sequence shown here is derived from an EMBL/GenBank/DDBJ whole genome shotgun (WGS) entry which is preliminary data.</text>
</comment>
<dbReference type="Pfam" id="PF14534">
    <property type="entry name" value="DUF4440"/>
    <property type="match status" value="1"/>
</dbReference>
<protein>
    <submittedName>
        <fullName evidence="2">SgcJ/EcaC family oxidoreductase</fullName>
    </submittedName>
</protein>
<evidence type="ECO:0000313" key="3">
    <source>
        <dbReference type="Proteomes" id="UP000824005"/>
    </source>
</evidence>
<proteinExistence type="predicted"/>
<dbReference type="NCBIfam" id="TIGR02246">
    <property type="entry name" value="SgcJ/EcaC family oxidoreductase"/>
    <property type="match status" value="1"/>
</dbReference>
<dbReference type="AlphaFoldDB" id="A0A9D1YXL8"/>
<gene>
    <name evidence="2" type="ORF">H9830_15695</name>
</gene>
<dbReference type="Proteomes" id="UP000824005">
    <property type="component" value="Unassembled WGS sequence"/>
</dbReference>
<dbReference type="Gene3D" id="3.10.450.50">
    <property type="match status" value="1"/>
</dbReference>
<reference evidence="2" key="1">
    <citation type="journal article" date="2021" name="PeerJ">
        <title>Extensive microbial diversity within the chicken gut microbiome revealed by metagenomics and culture.</title>
        <authorList>
            <person name="Gilroy R."/>
            <person name="Ravi A."/>
            <person name="Getino M."/>
            <person name="Pursley I."/>
            <person name="Horton D.L."/>
            <person name="Alikhan N.F."/>
            <person name="Baker D."/>
            <person name="Gharbi K."/>
            <person name="Hall N."/>
            <person name="Watson M."/>
            <person name="Adriaenssens E.M."/>
            <person name="Foster-Nyarko E."/>
            <person name="Jarju S."/>
            <person name="Secka A."/>
            <person name="Antonio M."/>
            <person name="Oren A."/>
            <person name="Chaudhuri R.R."/>
            <person name="La Ragione R."/>
            <person name="Hildebrand F."/>
            <person name="Pallen M.J."/>
        </authorList>
    </citation>
    <scope>NUCLEOTIDE SEQUENCE</scope>
    <source>
        <strain evidence="2">ChiGjej1B1-98</strain>
    </source>
</reference>
<feature type="domain" description="DUF4440" evidence="1">
    <location>
        <begin position="20"/>
        <end position="131"/>
    </location>
</feature>
<accession>A0A9D1YXL8</accession>
<dbReference type="InterPro" id="IPR011944">
    <property type="entry name" value="Steroid_delta5-4_isomerase"/>
</dbReference>
<sequence>MSTPASFSHTPLDAADEVAIHGIVTDIEQAFNDNDPESLVRHIAPDALIVNPLGSVMHGPEEVRASTRPLLEGPLRNATAHYRLSDLAQLASGVVVAHKSAWSSRQAADSGEPPEMNALYVFVKRGGEWWIVRRQ</sequence>
<evidence type="ECO:0000313" key="2">
    <source>
        <dbReference type="EMBL" id="HIY67709.1"/>
    </source>
</evidence>
<name>A0A9D1YXL8_9MICO</name>